<feature type="compositionally biased region" description="Polar residues" evidence="1">
    <location>
        <begin position="385"/>
        <end position="397"/>
    </location>
</feature>
<evidence type="ECO:0000313" key="2">
    <source>
        <dbReference type="EMBL" id="KAK9871385.1"/>
    </source>
</evidence>
<dbReference type="AlphaFoldDB" id="A0AAW1TUA2"/>
<accession>A0AAW1TUA2</accession>
<gene>
    <name evidence="2" type="ORF">WA026_011640</name>
</gene>
<organism evidence="2 3">
    <name type="scientific">Henosepilachna vigintioctopunctata</name>
    <dbReference type="NCBI Taxonomy" id="420089"/>
    <lineage>
        <taxon>Eukaryota</taxon>
        <taxon>Metazoa</taxon>
        <taxon>Ecdysozoa</taxon>
        <taxon>Arthropoda</taxon>
        <taxon>Hexapoda</taxon>
        <taxon>Insecta</taxon>
        <taxon>Pterygota</taxon>
        <taxon>Neoptera</taxon>
        <taxon>Endopterygota</taxon>
        <taxon>Coleoptera</taxon>
        <taxon>Polyphaga</taxon>
        <taxon>Cucujiformia</taxon>
        <taxon>Coccinelloidea</taxon>
        <taxon>Coccinellidae</taxon>
        <taxon>Epilachninae</taxon>
        <taxon>Epilachnini</taxon>
        <taxon>Henosepilachna</taxon>
    </lineage>
</organism>
<dbReference type="Proteomes" id="UP001431783">
    <property type="component" value="Unassembled WGS sequence"/>
</dbReference>
<reference evidence="2 3" key="1">
    <citation type="submission" date="2023-03" db="EMBL/GenBank/DDBJ databases">
        <title>Genome insight into feeding habits of ladybird beetles.</title>
        <authorList>
            <person name="Li H.-S."/>
            <person name="Huang Y.-H."/>
            <person name="Pang H."/>
        </authorList>
    </citation>
    <scope>NUCLEOTIDE SEQUENCE [LARGE SCALE GENOMIC DNA]</scope>
    <source>
        <strain evidence="2">SYSU_2023b</strain>
        <tissue evidence="2">Whole body</tissue>
    </source>
</reference>
<evidence type="ECO:0000313" key="3">
    <source>
        <dbReference type="Proteomes" id="UP001431783"/>
    </source>
</evidence>
<feature type="region of interest" description="Disordered" evidence="1">
    <location>
        <begin position="552"/>
        <end position="571"/>
    </location>
</feature>
<keyword evidence="3" id="KW-1185">Reference proteome</keyword>
<feature type="region of interest" description="Disordered" evidence="1">
    <location>
        <begin position="359"/>
        <end position="401"/>
    </location>
</feature>
<feature type="compositionally biased region" description="Basic and acidic residues" evidence="1">
    <location>
        <begin position="44"/>
        <end position="57"/>
    </location>
</feature>
<feature type="region of interest" description="Disordered" evidence="1">
    <location>
        <begin position="1"/>
        <end position="78"/>
    </location>
</feature>
<feature type="compositionally biased region" description="Basic and acidic residues" evidence="1">
    <location>
        <begin position="554"/>
        <end position="571"/>
    </location>
</feature>
<name>A0AAW1TUA2_9CUCU</name>
<comment type="caution">
    <text evidence="2">The sequence shown here is derived from an EMBL/GenBank/DDBJ whole genome shotgun (WGS) entry which is preliminary data.</text>
</comment>
<protein>
    <submittedName>
        <fullName evidence="2">Uncharacterized protein</fullName>
    </submittedName>
</protein>
<sequence>MPELDGNHKVGTGNIKKGKDFANDSDELTSCTPPTTPTDLSDQETTKNDHKVEENKTQKKSNVAGGEADGDTFFSSGEMEIDTGSEYFSAEESTYGVKESNVRSPPVASHFQGTYSNSTLSKDNGSEFVTEEGRRKSIEEDIADSLKISTKSQETMVTIDAVKKGGHHRCISMCEDQIIDKEVQEILKGKEPYQLQSENSSLKDSAKSAEFQTYNQKLMDDKHILEHSGTPSNQNNSGLDANTVVDEIMSTSKLDFLDTELRTTGKIQNIETAGAKVHLEENILNMKNSNQDFFIQSKTTILDVEIPGETFSKIDDETSKTTDTPEQRNLIDYIVPKPASIETASSDGCNPSREAQRIDEGLGATSIRENESTANTPKWYVPFESSPQELTDPSRGNSDGLYIALSDETKLPHVKTESQSQDFNSTTGATKKSCAYININGDRGAIDEGWPNHLPKNQHENNMSGLGLLNTVSPNGHRCIIHEEPTQVSSNKPAEKIQEEIPNFELPNMDKRLTRRRNLKRRQIKSLDSGVHGYYGEYIDLVEFPDLEGGQKMTQDEEQKTNDDNANKNEIMDREVKEIKIEEDVVTILPDGSIREEKIVIDKISST</sequence>
<proteinExistence type="predicted"/>
<feature type="compositionally biased region" description="Polar residues" evidence="1">
    <location>
        <begin position="28"/>
        <end position="40"/>
    </location>
</feature>
<dbReference type="EMBL" id="JARQZJ010000005">
    <property type="protein sequence ID" value="KAK9871385.1"/>
    <property type="molecule type" value="Genomic_DNA"/>
</dbReference>
<evidence type="ECO:0000256" key="1">
    <source>
        <dbReference type="SAM" id="MobiDB-lite"/>
    </source>
</evidence>